<dbReference type="PANTHER" id="PTHR31082:SF4">
    <property type="entry name" value="PHEROMONE-REGULATED MEMBRANE PROTEIN 10"/>
    <property type="match status" value="1"/>
</dbReference>
<evidence type="ECO:0000256" key="4">
    <source>
        <dbReference type="ARBA" id="ARBA00023136"/>
    </source>
</evidence>
<organism evidence="10 11">
    <name type="scientific">Furculomyces boomerangus</name>
    <dbReference type="NCBI Taxonomy" id="61424"/>
    <lineage>
        <taxon>Eukaryota</taxon>
        <taxon>Fungi</taxon>
        <taxon>Fungi incertae sedis</taxon>
        <taxon>Zoopagomycota</taxon>
        <taxon>Kickxellomycotina</taxon>
        <taxon>Harpellomycetes</taxon>
        <taxon>Harpellales</taxon>
        <taxon>Harpellaceae</taxon>
        <taxon>Furculomyces</taxon>
    </lineage>
</organism>
<dbReference type="InterPro" id="IPR051361">
    <property type="entry name" value="ThrE/Ser_Exporter"/>
</dbReference>
<dbReference type="OrthoDB" id="413008at2759"/>
<dbReference type="InterPro" id="IPR010619">
    <property type="entry name" value="ThrE-like_N"/>
</dbReference>
<gene>
    <name evidence="10" type="ORF">BB559_005126</name>
</gene>
<keyword evidence="4 7" id="KW-0472">Membrane</keyword>
<feature type="transmembrane region" description="Helical" evidence="7">
    <location>
        <begin position="670"/>
        <end position="687"/>
    </location>
</feature>
<evidence type="ECO:0000313" key="11">
    <source>
        <dbReference type="Proteomes" id="UP000245699"/>
    </source>
</evidence>
<evidence type="ECO:0000256" key="1">
    <source>
        <dbReference type="ARBA" id="ARBA00004141"/>
    </source>
</evidence>
<keyword evidence="2 7" id="KW-0812">Transmembrane</keyword>
<feature type="compositionally biased region" description="Polar residues" evidence="6">
    <location>
        <begin position="231"/>
        <end position="258"/>
    </location>
</feature>
<feature type="compositionally biased region" description="Polar residues" evidence="6">
    <location>
        <begin position="1"/>
        <end position="13"/>
    </location>
</feature>
<dbReference type="Pfam" id="PF06738">
    <property type="entry name" value="ThrE"/>
    <property type="match status" value="1"/>
</dbReference>
<evidence type="ECO:0000259" key="8">
    <source>
        <dbReference type="Pfam" id="PF06738"/>
    </source>
</evidence>
<comment type="caution">
    <text evidence="10">The sequence shown here is derived from an EMBL/GenBank/DDBJ whole genome shotgun (WGS) entry which is preliminary data.</text>
</comment>
<reference evidence="10 11" key="1">
    <citation type="journal article" date="2018" name="MBio">
        <title>Comparative Genomics Reveals the Core Gene Toolbox for the Fungus-Insect Symbiosis.</title>
        <authorList>
            <person name="Wang Y."/>
            <person name="Stata M."/>
            <person name="Wang W."/>
            <person name="Stajich J.E."/>
            <person name="White M.M."/>
            <person name="Moncalvo J.M."/>
        </authorList>
    </citation>
    <scope>NUCLEOTIDE SEQUENCE [LARGE SCALE GENOMIC DNA]</scope>
    <source>
        <strain evidence="10 11">AUS-77-4</strain>
    </source>
</reference>
<evidence type="ECO:0000259" key="9">
    <source>
        <dbReference type="Pfam" id="PF12821"/>
    </source>
</evidence>
<evidence type="ECO:0000256" key="3">
    <source>
        <dbReference type="ARBA" id="ARBA00022989"/>
    </source>
</evidence>
<feature type="compositionally biased region" description="Polar residues" evidence="6">
    <location>
        <begin position="101"/>
        <end position="113"/>
    </location>
</feature>
<feature type="transmembrane region" description="Helical" evidence="7">
    <location>
        <begin position="591"/>
        <end position="609"/>
    </location>
</feature>
<keyword evidence="11" id="KW-1185">Reference proteome</keyword>
<comment type="similarity">
    <text evidence="5">Belongs to the ThrE exporter (TC 2.A.79) family.</text>
</comment>
<sequence length="734" mass="81502">MSNPKNFKSSKLNPQVKPNKEDNDTEANPSSTYSFGSILTSITGKKQNKNNAGLEELKTETFEENKAPIIRASIESKQRESSIRKISSNFSVRPGRPRSRVGSTHTQASSTKPLHSVVRKKTKILSNPSIQKIKKYEKDKRSILGSQRGITTNITSKIPGSMPTSIFGQNIKMNLNQKNKDSSRLERAGGKKYAAARIRSDSQAKIKNNVDFGMENDLEFAIPLAIQMISQSRKNSPSGSRRTSISTPNNNPTLNSLANEMKNGNDNKNDDFGLEFITKEFGQKDFHNRLHSKLVDVKKSNSSHEYSAASSIYDNGGQYKKLQDYARNQHFLINICKCLGDYGAPSYRLELSLDRMAKFLDIDASFKSFPGFVLIFFKYFKNHPSKTEVVTLSRSYNLHKLELIDALFEDIIRGKISIDLGLSEISVIESMAPLYPAWLRMICNSLSCTCFAIIAFNGGWKEGALSFLLGLVLQLLDIFSTKFEGFKNLYHFASSFLVGFVAASLSKHVCFGSVTLASLFNLFPGLGLTIGVMELMARSIITGTVYVFYSLAITMTLSFGIQTGSSVFNTIRFGGLNNGSDLNSTCNGLSSYYQFIFFPLVIFFTLLSMNIPKKRWLICTAVASSMYSIFWVFSNRLNLGYFSTVISSFFVGTVSNLCGRFLEIPPFVPLLPSIIMLVPGSVGVRSISKLFAGESSSDLIMRMITACLSIMIGLFTASFVVFPRGKTKTALITF</sequence>
<dbReference type="STRING" id="61424.A0A2T9YAK7"/>
<feature type="transmembrane region" description="Helical" evidence="7">
    <location>
        <begin position="545"/>
        <end position="571"/>
    </location>
</feature>
<dbReference type="EMBL" id="MBFT01000549">
    <property type="protein sequence ID" value="PVU89373.1"/>
    <property type="molecule type" value="Genomic_DNA"/>
</dbReference>
<keyword evidence="3 7" id="KW-1133">Transmembrane helix</keyword>
<dbReference type="Pfam" id="PF12821">
    <property type="entry name" value="ThrE_2"/>
    <property type="match status" value="1"/>
</dbReference>
<feature type="compositionally biased region" description="Polar residues" evidence="6">
    <location>
        <begin position="26"/>
        <end position="35"/>
    </location>
</feature>
<feature type="domain" description="Threonine/Serine exporter ThrE" evidence="9">
    <location>
        <begin position="597"/>
        <end position="719"/>
    </location>
</feature>
<feature type="transmembrane region" description="Helical" evidence="7">
    <location>
        <begin position="699"/>
        <end position="722"/>
    </location>
</feature>
<evidence type="ECO:0000313" key="10">
    <source>
        <dbReference type="EMBL" id="PVU89373.1"/>
    </source>
</evidence>
<dbReference type="GO" id="GO:0016020">
    <property type="term" value="C:membrane"/>
    <property type="evidence" value="ECO:0007669"/>
    <property type="project" value="UniProtKB-SubCell"/>
</dbReference>
<feature type="domain" description="Threonine/serine exporter-like N-terminal" evidence="8">
    <location>
        <begin position="331"/>
        <end position="566"/>
    </location>
</feature>
<dbReference type="AlphaFoldDB" id="A0A2T9YAK7"/>
<feature type="region of interest" description="Disordered" evidence="6">
    <location>
        <begin position="89"/>
        <end position="116"/>
    </location>
</feature>
<proteinExistence type="inferred from homology"/>
<accession>A0A2T9YAK7</accession>
<feature type="transmembrane region" description="Helical" evidence="7">
    <location>
        <begin position="639"/>
        <end position="658"/>
    </location>
</feature>
<name>A0A2T9YAK7_9FUNG</name>
<feature type="transmembrane region" description="Helical" evidence="7">
    <location>
        <begin position="616"/>
        <end position="633"/>
    </location>
</feature>
<evidence type="ECO:0000256" key="7">
    <source>
        <dbReference type="SAM" id="Phobius"/>
    </source>
</evidence>
<comment type="subcellular location">
    <subcellularLocation>
        <location evidence="1">Membrane</location>
        <topology evidence="1">Multi-pass membrane protein</topology>
    </subcellularLocation>
</comment>
<evidence type="ECO:0000256" key="5">
    <source>
        <dbReference type="ARBA" id="ARBA00034125"/>
    </source>
</evidence>
<evidence type="ECO:0000256" key="2">
    <source>
        <dbReference type="ARBA" id="ARBA00022692"/>
    </source>
</evidence>
<feature type="region of interest" description="Disordered" evidence="6">
    <location>
        <begin position="231"/>
        <end position="265"/>
    </location>
</feature>
<dbReference type="InterPro" id="IPR024528">
    <property type="entry name" value="ThrE_2"/>
</dbReference>
<protein>
    <recommendedName>
        <fullName evidence="12">Threonine/serine exporter-like N-terminal domain-containing protein</fullName>
    </recommendedName>
</protein>
<dbReference type="PANTHER" id="PTHR31082">
    <property type="entry name" value="PHEROMONE-REGULATED MEMBRANE PROTEIN 10"/>
    <property type="match status" value="1"/>
</dbReference>
<feature type="region of interest" description="Disordered" evidence="6">
    <location>
        <begin position="1"/>
        <end position="35"/>
    </location>
</feature>
<feature type="transmembrane region" description="Helical" evidence="7">
    <location>
        <begin position="511"/>
        <end position="533"/>
    </location>
</feature>
<evidence type="ECO:0000256" key="6">
    <source>
        <dbReference type="SAM" id="MobiDB-lite"/>
    </source>
</evidence>
<evidence type="ECO:0008006" key="12">
    <source>
        <dbReference type="Google" id="ProtNLM"/>
    </source>
</evidence>
<dbReference type="GO" id="GO:0022857">
    <property type="term" value="F:transmembrane transporter activity"/>
    <property type="evidence" value="ECO:0007669"/>
    <property type="project" value="InterPro"/>
</dbReference>
<dbReference type="Proteomes" id="UP000245699">
    <property type="component" value="Unassembled WGS sequence"/>
</dbReference>